<evidence type="ECO:0000313" key="2">
    <source>
        <dbReference type="Proteomes" id="UP000287447"/>
    </source>
</evidence>
<evidence type="ECO:0000313" key="1">
    <source>
        <dbReference type="EMBL" id="RVU34597.1"/>
    </source>
</evidence>
<protein>
    <recommendedName>
        <fullName evidence="3">DUF4863 family protein</fullName>
    </recommendedName>
</protein>
<dbReference type="OrthoDB" id="5732427at2"/>
<sequence>MSTTLESFAASCKTVLTEQPGKPGWEAVCGLVREALADKEFVSTYILSSTEKRKIAYEDPDLGFCVCIHTYDGAAKGAPHDHGPTWAIYGQAEGETEMTDWEMITPPSDGKPGKVRQTRSYVMKPGDAHLYEPGDIHAPLREHPTRLLRIEGANTDKIDRTPMEPA</sequence>
<organism evidence="1 2">
    <name type="scientific">Hwanghaeella grinnelliae</name>
    <dbReference type="NCBI Taxonomy" id="2500179"/>
    <lineage>
        <taxon>Bacteria</taxon>
        <taxon>Pseudomonadati</taxon>
        <taxon>Pseudomonadota</taxon>
        <taxon>Alphaproteobacteria</taxon>
        <taxon>Rhodospirillales</taxon>
        <taxon>Rhodospirillaceae</taxon>
        <taxon>Hwanghaeella</taxon>
    </lineage>
</organism>
<dbReference type="Proteomes" id="UP000287447">
    <property type="component" value="Unassembled WGS sequence"/>
</dbReference>
<dbReference type="SUPFAM" id="SSF51182">
    <property type="entry name" value="RmlC-like cupins"/>
    <property type="match status" value="1"/>
</dbReference>
<dbReference type="InterPro" id="IPR014710">
    <property type="entry name" value="RmlC-like_jellyroll"/>
</dbReference>
<proteinExistence type="predicted"/>
<gene>
    <name evidence="1" type="ORF">EOI86_17180</name>
</gene>
<comment type="caution">
    <text evidence="1">The sequence shown here is derived from an EMBL/GenBank/DDBJ whole genome shotgun (WGS) entry which is preliminary data.</text>
</comment>
<dbReference type="InterPro" id="IPR011051">
    <property type="entry name" value="RmlC_Cupin_sf"/>
</dbReference>
<name>A0A437QJB6_9PROT</name>
<evidence type="ECO:0008006" key="3">
    <source>
        <dbReference type="Google" id="ProtNLM"/>
    </source>
</evidence>
<dbReference type="RefSeq" id="WP_127766569.1">
    <property type="nucleotide sequence ID" value="NZ_SADE01000003.1"/>
</dbReference>
<reference evidence="2" key="1">
    <citation type="submission" date="2019-01" db="EMBL/GenBank/DDBJ databases">
        <title>Gri0909 isolated from a small marine red alga.</title>
        <authorList>
            <person name="Kim J."/>
            <person name="Jeong S.E."/>
            <person name="Jeon C.O."/>
        </authorList>
    </citation>
    <scope>NUCLEOTIDE SEQUENCE [LARGE SCALE GENOMIC DNA]</scope>
    <source>
        <strain evidence="2">Gri0909</strain>
    </source>
</reference>
<dbReference type="AlphaFoldDB" id="A0A437QJB6"/>
<dbReference type="EMBL" id="SADE01000003">
    <property type="protein sequence ID" value="RVU34597.1"/>
    <property type="molecule type" value="Genomic_DNA"/>
</dbReference>
<dbReference type="Gene3D" id="2.60.120.10">
    <property type="entry name" value="Jelly Rolls"/>
    <property type="match status" value="1"/>
</dbReference>
<accession>A0A437QJB6</accession>
<keyword evidence="2" id="KW-1185">Reference proteome</keyword>